<dbReference type="RefSeq" id="WP_149286072.1">
    <property type="nucleotide sequence ID" value="NZ_CP038437.2"/>
</dbReference>
<name>A0A5C1NJI2_9GAMM</name>
<sequence>MFKPLVTSIAIAAGTLAFAGNAFAEYPDRNIQGTIQWGAGGATDNVVRSLTPYVEDILGTTIVLTNRPGGTGVIGMNHVMRQRPDGYNLLFGAENPELYQLMGLADFSYDDMQPINIIAQGLVVIAAPADSPFDSLSDLLDYAHEHPGELRMGGTGAGGLPSTVHAMINAVDELDVRTVTFGGDGPGITAMMGDHIDFMPLSLAAAGEQIRGGKMKGLAVLTKEEIDALPGVPPITEALPDIADFLPWGPFWGVFVRKETPQDVVGVLQDAYQQAVASDEFTRFLRDYGAEPLNLNGDEAQQYLDNWQSVTAWSMYDADPDSLKATPEELEIPRPAAAKTKAAAEDEAESEAAAE</sequence>
<dbReference type="PIRSF" id="PIRSF017082">
    <property type="entry name" value="YflP"/>
    <property type="match status" value="1"/>
</dbReference>
<keyword evidence="5" id="KW-1185">Reference proteome</keyword>
<organism evidence="4 5">
    <name type="scientific">Halomonas binhaiensis</name>
    <dbReference type="NCBI Taxonomy" id="2562282"/>
    <lineage>
        <taxon>Bacteria</taxon>
        <taxon>Pseudomonadati</taxon>
        <taxon>Pseudomonadota</taxon>
        <taxon>Gammaproteobacteria</taxon>
        <taxon>Oceanospirillales</taxon>
        <taxon>Halomonadaceae</taxon>
        <taxon>Halomonas</taxon>
    </lineage>
</organism>
<dbReference type="EMBL" id="CP038437">
    <property type="protein sequence ID" value="QEM82950.1"/>
    <property type="molecule type" value="Genomic_DNA"/>
</dbReference>
<dbReference type="Gene3D" id="3.40.190.150">
    <property type="entry name" value="Bordetella uptake gene, domain 1"/>
    <property type="match status" value="1"/>
</dbReference>
<dbReference type="SUPFAM" id="SSF53850">
    <property type="entry name" value="Periplasmic binding protein-like II"/>
    <property type="match status" value="1"/>
</dbReference>
<feature type="chain" id="PRO_5022710531" evidence="3">
    <location>
        <begin position="25"/>
        <end position="355"/>
    </location>
</feature>
<evidence type="ECO:0000256" key="3">
    <source>
        <dbReference type="SAM" id="SignalP"/>
    </source>
</evidence>
<evidence type="ECO:0000256" key="1">
    <source>
        <dbReference type="ARBA" id="ARBA00006987"/>
    </source>
</evidence>
<keyword evidence="3" id="KW-0732">Signal</keyword>
<proteinExistence type="inferred from homology"/>
<protein>
    <submittedName>
        <fullName evidence="4">Tripartite tricarboxylate transporter substrate binding protein</fullName>
    </submittedName>
</protein>
<evidence type="ECO:0000313" key="5">
    <source>
        <dbReference type="Proteomes" id="UP000324285"/>
    </source>
</evidence>
<dbReference type="OrthoDB" id="5171643at2"/>
<gene>
    <name evidence="4" type="ORF">E4T21_16380</name>
</gene>
<dbReference type="PANTHER" id="PTHR42928">
    <property type="entry name" value="TRICARBOXYLATE-BINDING PROTEIN"/>
    <property type="match status" value="1"/>
</dbReference>
<evidence type="ECO:0000256" key="2">
    <source>
        <dbReference type="SAM" id="MobiDB-lite"/>
    </source>
</evidence>
<dbReference type="Proteomes" id="UP000324285">
    <property type="component" value="Chromosome"/>
</dbReference>
<dbReference type="Pfam" id="PF03401">
    <property type="entry name" value="TctC"/>
    <property type="match status" value="1"/>
</dbReference>
<evidence type="ECO:0000313" key="4">
    <source>
        <dbReference type="EMBL" id="QEM82950.1"/>
    </source>
</evidence>
<reference evidence="4" key="1">
    <citation type="submission" date="2021-02" db="EMBL/GenBank/DDBJ databases">
        <title>Strain Y2R2, a novel species of the genus Halomonas.</title>
        <authorList>
            <person name="Huang H."/>
        </authorList>
    </citation>
    <scope>NUCLEOTIDE SEQUENCE</scope>
    <source>
        <strain evidence="4">Y2R2</strain>
    </source>
</reference>
<dbReference type="Gene3D" id="3.40.190.10">
    <property type="entry name" value="Periplasmic binding protein-like II"/>
    <property type="match status" value="1"/>
</dbReference>
<comment type="similarity">
    <text evidence="1">Belongs to the UPF0065 (bug) family.</text>
</comment>
<dbReference type="PANTHER" id="PTHR42928:SF5">
    <property type="entry name" value="BLR1237 PROTEIN"/>
    <property type="match status" value="1"/>
</dbReference>
<feature type="signal peptide" evidence="3">
    <location>
        <begin position="1"/>
        <end position="24"/>
    </location>
</feature>
<accession>A0A5C1NJI2</accession>
<feature type="compositionally biased region" description="Acidic residues" evidence="2">
    <location>
        <begin position="345"/>
        <end position="355"/>
    </location>
</feature>
<feature type="region of interest" description="Disordered" evidence="2">
    <location>
        <begin position="320"/>
        <end position="355"/>
    </location>
</feature>
<dbReference type="InterPro" id="IPR042100">
    <property type="entry name" value="Bug_dom1"/>
</dbReference>
<dbReference type="InterPro" id="IPR005064">
    <property type="entry name" value="BUG"/>
</dbReference>
<dbReference type="CDD" id="cd07012">
    <property type="entry name" value="PBP2_Bug_TTT"/>
    <property type="match status" value="1"/>
</dbReference>
<dbReference type="AlphaFoldDB" id="A0A5C1NJI2"/>
<dbReference type="KEGG" id="hbh:E4T21_16380"/>